<dbReference type="AlphaFoldDB" id="W9NWY7"/>
<protein>
    <submittedName>
        <fullName evidence="1">Uncharacterized protein</fullName>
    </submittedName>
</protein>
<accession>W9NWY7</accession>
<evidence type="ECO:0000313" key="1">
    <source>
        <dbReference type="EMBL" id="EXA32275.1"/>
    </source>
</evidence>
<name>W9NWY7_FUSOX</name>
<reference evidence="1" key="1">
    <citation type="submission" date="2011-10" db="EMBL/GenBank/DDBJ databases">
        <title>The Genome Sequence of Fusarium oxysporum HDV247.</title>
        <authorList>
            <consortium name="The Broad Institute Genome Sequencing Platform"/>
            <person name="Ma L.-J."/>
            <person name="Gale L.R."/>
            <person name="Schwartz D.C."/>
            <person name="Zhou S."/>
            <person name="Corby-Kistler H."/>
            <person name="Young S.K."/>
            <person name="Zeng Q."/>
            <person name="Gargeya S."/>
            <person name="Fitzgerald M."/>
            <person name="Haas B."/>
            <person name="Abouelleil A."/>
            <person name="Alvarado L."/>
            <person name="Arachchi H.M."/>
            <person name="Berlin A."/>
            <person name="Brown A."/>
            <person name="Chapman S.B."/>
            <person name="Chen Z."/>
            <person name="Dunbar C."/>
            <person name="Freedman E."/>
            <person name="Gearin G."/>
            <person name="Goldberg J."/>
            <person name="Griggs A."/>
            <person name="Gujja S."/>
            <person name="Heiman D."/>
            <person name="Howarth C."/>
            <person name="Larson L."/>
            <person name="Lui A."/>
            <person name="MacDonald P.J.P."/>
            <person name="Montmayeur A."/>
            <person name="Murphy C."/>
            <person name="Neiman D."/>
            <person name="Pearson M."/>
            <person name="Priest M."/>
            <person name="Roberts A."/>
            <person name="Saif S."/>
            <person name="Shea T."/>
            <person name="Shenoy N."/>
            <person name="Sisk P."/>
            <person name="Stolte C."/>
            <person name="Sykes S."/>
            <person name="Wortman J."/>
            <person name="Nusbaum C."/>
            <person name="Birren B."/>
        </authorList>
    </citation>
    <scope>NUCLEOTIDE SEQUENCE [LARGE SCALE GENOMIC DNA]</scope>
    <source>
        <strain evidence="1">HDV247</strain>
    </source>
</reference>
<dbReference type="EMBL" id="JH650998">
    <property type="protein sequence ID" value="EXA32275.1"/>
    <property type="molecule type" value="Genomic_DNA"/>
</dbReference>
<gene>
    <name evidence="1" type="ORF">FOVG_16548</name>
</gene>
<dbReference type="HOGENOM" id="CLU_3359702_0_0_1"/>
<organism evidence="1">
    <name type="scientific">Fusarium oxysporum f. sp. pisi HDV247</name>
    <dbReference type="NCBI Taxonomy" id="1080344"/>
    <lineage>
        <taxon>Eukaryota</taxon>
        <taxon>Fungi</taxon>
        <taxon>Dikarya</taxon>
        <taxon>Ascomycota</taxon>
        <taxon>Pezizomycotina</taxon>
        <taxon>Sordariomycetes</taxon>
        <taxon>Hypocreomycetidae</taxon>
        <taxon>Hypocreales</taxon>
        <taxon>Nectriaceae</taxon>
        <taxon>Fusarium</taxon>
        <taxon>Fusarium oxysporum species complex</taxon>
    </lineage>
</organism>
<proteinExistence type="predicted"/>
<dbReference type="Proteomes" id="UP000030751">
    <property type="component" value="Unassembled WGS sequence"/>
</dbReference>
<sequence>MVDESSRAVKLEGFPPTMTIRFLVFLCLDVIDVGGK</sequence>
<reference evidence="1" key="2">
    <citation type="submission" date="2012-05" db="EMBL/GenBank/DDBJ databases">
        <title>Annotation of the Genome Sequence of Fusarium oxysporum HDV247.</title>
        <authorList>
            <consortium name="The Broad Institute Genomics Platform"/>
            <person name="Ma L.-J."/>
            <person name="Corby-Kistler H."/>
            <person name="Broz K."/>
            <person name="Gale L.R."/>
            <person name="Jonkers W."/>
            <person name="O'Donnell K."/>
            <person name="Ploetz R."/>
            <person name="Steinberg C."/>
            <person name="Schwartz D.C."/>
            <person name="VanEtten H."/>
            <person name="Zhou S."/>
            <person name="Young S.K."/>
            <person name="Zeng Q."/>
            <person name="Gargeya S."/>
            <person name="Fitzgerald M."/>
            <person name="Abouelleil A."/>
            <person name="Alvarado L."/>
            <person name="Chapman S.B."/>
            <person name="Gainer-Dewar J."/>
            <person name="Goldberg J."/>
            <person name="Griggs A."/>
            <person name="Gujja S."/>
            <person name="Hansen M."/>
            <person name="Howarth C."/>
            <person name="Imamovic A."/>
            <person name="Ireland A."/>
            <person name="Larimer J."/>
            <person name="McCowan C."/>
            <person name="Murphy C."/>
            <person name="Pearson M."/>
            <person name="Poon T.W."/>
            <person name="Priest M."/>
            <person name="Roberts A."/>
            <person name="Saif S."/>
            <person name="Shea T."/>
            <person name="Sykes S."/>
            <person name="Wortman J."/>
            <person name="Nusbaum C."/>
            <person name="Birren B."/>
        </authorList>
    </citation>
    <scope>NUCLEOTIDE SEQUENCE</scope>
    <source>
        <strain evidence="1">HDV247</strain>
    </source>
</reference>